<name>A0A1S3VNE8_VIGRR</name>
<reference evidence="2" key="2">
    <citation type="submission" date="2025-08" db="UniProtKB">
        <authorList>
            <consortium name="RefSeq"/>
        </authorList>
    </citation>
    <scope>IDENTIFICATION</scope>
    <source>
        <tissue evidence="2">Leaf</tissue>
    </source>
</reference>
<dbReference type="PANTHER" id="PTHR11439">
    <property type="entry name" value="GAG-POL-RELATED RETROTRANSPOSON"/>
    <property type="match status" value="1"/>
</dbReference>
<dbReference type="KEGG" id="vra:106776855"/>
<dbReference type="RefSeq" id="XP_014519810.1">
    <property type="nucleotide sequence ID" value="XM_014664324.1"/>
</dbReference>
<dbReference type="PANTHER" id="PTHR11439:SF498">
    <property type="entry name" value="DNAK FAMILY PROTEIN"/>
    <property type="match status" value="1"/>
</dbReference>
<gene>
    <name evidence="2" type="primary">LOC106776855</name>
</gene>
<evidence type="ECO:0000313" key="2">
    <source>
        <dbReference type="RefSeq" id="XP_014519810.1"/>
    </source>
</evidence>
<dbReference type="InterPro" id="IPR043502">
    <property type="entry name" value="DNA/RNA_pol_sf"/>
</dbReference>
<reference evidence="1" key="1">
    <citation type="journal article" date="2014" name="Nat. Commun.">
        <title>Genome sequence of mungbean and insights into evolution within Vigna species.</title>
        <authorList>
            <person name="Kang Y.J."/>
            <person name="Kim S.K."/>
            <person name="Kim M.Y."/>
            <person name="Lestari P."/>
            <person name="Kim K.H."/>
            <person name="Ha B.K."/>
            <person name="Jun T.H."/>
            <person name="Hwang W.J."/>
            <person name="Lee T."/>
            <person name="Lee J."/>
            <person name="Shim S."/>
            <person name="Yoon M.Y."/>
            <person name="Jang Y.E."/>
            <person name="Han K.S."/>
            <person name="Taeprayoon P."/>
            <person name="Yoon N."/>
            <person name="Somta P."/>
            <person name="Tanya P."/>
            <person name="Kim K.S."/>
            <person name="Gwag J.G."/>
            <person name="Moon J.K."/>
            <person name="Lee Y.H."/>
            <person name="Park B.S."/>
            <person name="Bombarely A."/>
            <person name="Doyle J.J."/>
            <person name="Jackson S.A."/>
            <person name="Schafleitner R."/>
            <person name="Srinives P."/>
            <person name="Varshney R.K."/>
            <person name="Lee S.H."/>
        </authorList>
    </citation>
    <scope>NUCLEOTIDE SEQUENCE [LARGE SCALE GENOMIC DNA]</scope>
    <source>
        <strain evidence="1">cv. VC1973A</strain>
    </source>
</reference>
<dbReference type="OrthoDB" id="1688190at2759"/>
<dbReference type="STRING" id="3916.A0A1S3VNE8"/>
<sequence length="181" mass="20306">MLNDQFKIKNLGNLSYFLGFEVTRSKEGILPSQQKYALDLLIKTRMLDAAPVNTPMNFSTKISSEGDPLEDPVALRCLIGRLIYLTNTHPDITYVVHRLSQYVAAPTELHHQATFIILRYIKQTPGQGILLTATNNLTLQAYNDSNWARCSTSRKSTTGYIAYLGNSPNLLEIQKAINSLM</sequence>
<protein>
    <submittedName>
        <fullName evidence="2">Uncharacterized protein LOC106776855</fullName>
    </submittedName>
</protein>
<dbReference type="Proteomes" id="UP000087766">
    <property type="component" value="Chromosome 11"/>
</dbReference>
<accession>A0A1S3VNE8</accession>
<proteinExistence type="predicted"/>
<dbReference type="GeneID" id="106776855"/>
<dbReference type="AlphaFoldDB" id="A0A1S3VNE8"/>
<dbReference type="SUPFAM" id="SSF56672">
    <property type="entry name" value="DNA/RNA polymerases"/>
    <property type="match status" value="1"/>
</dbReference>
<organism evidence="1 2">
    <name type="scientific">Vigna radiata var. radiata</name>
    <name type="common">Mung bean</name>
    <name type="synonym">Phaseolus aureus</name>
    <dbReference type="NCBI Taxonomy" id="3916"/>
    <lineage>
        <taxon>Eukaryota</taxon>
        <taxon>Viridiplantae</taxon>
        <taxon>Streptophyta</taxon>
        <taxon>Embryophyta</taxon>
        <taxon>Tracheophyta</taxon>
        <taxon>Spermatophyta</taxon>
        <taxon>Magnoliopsida</taxon>
        <taxon>eudicotyledons</taxon>
        <taxon>Gunneridae</taxon>
        <taxon>Pentapetalae</taxon>
        <taxon>rosids</taxon>
        <taxon>fabids</taxon>
        <taxon>Fabales</taxon>
        <taxon>Fabaceae</taxon>
        <taxon>Papilionoideae</taxon>
        <taxon>50 kb inversion clade</taxon>
        <taxon>NPAAA clade</taxon>
        <taxon>indigoferoid/millettioid clade</taxon>
        <taxon>Phaseoleae</taxon>
        <taxon>Vigna</taxon>
    </lineage>
</organism>
<keyword evidence="1" id="KW-1185">Reference proteome</keyword>
<evidence type="ECO:0000313" key="1">
    <source>
        <dbReference type="Proteomes" id="UP000087766"/>
    </source>
</evidence>